<evidence type="ECO:0000313" key="11">
    <source>
        <dbReference type="EMBL" id="EAK0452805.1"/>
    </source>
</evidence>
<dbReference type="PROSITE" id="PS51012">
    <property type="entry name" value="ABC_TM2"/>
    <property type="match status" value="1"/>
</dbReference>
<evidence type="ECO:0000256" key="6">
    <source>
        <dbReference type="ARBA" id="ARBA00022989"/>
    </source>
</evidence>
<evidence type="ECO:0000313" key="12">
    <source>
        <dbReference type="Proteomes" id="UP000535509"/>
    </source>
</evidence>
<accession>A0A5L8QTC1</accession>
<dbReference type="OMA" id="RWWSIVL"/>
<dbReference type="AlphaFoldDB" id="A0A5L8QTC1"/>
<comment type="similarity">
    <text evidence="2">Belongs to the ABC-2 integral membrane protein family.</text>
</comment>
<evidence type="ECO:0000259" key="9">
    <source>
        <dbReference type="PROSITE" id="PS51012"/>
    </source>
</evidence>
<dbReference type="PANTHER" id="PTHR30294:SF44">
    <property type="entry name" value="MULTIDRUG ABC TRANSPORTER PERMEASE YBHR-RELATED"/>
    <property type="match status" value="1"/>
</dbReference>
<feature type="transmembrane region" description="Helical" evidence="8">
    <location>
        <begin position="206"/>
        <end position="228"/>
    </location>
</feature>
<dbReference type="RefSeq" id="WP_011731755.1">
    <property type="nucleotide sequence ID" value="NZ_AACCWO020000042.1"/>
</dbReference>
<keyword evidence="12" id="KW-1185">Reference proteome</keyword>
<dbReference type="EMBL" id="AABTCC010000003">
    <property type="protein sequence ID" value="EAI8858506.1"/>
    <property type="molecule type" value="Genomic_DNA"/>
</dbReference>
<evidence type="ECO:0000256" key="7">
    <source>
        <dbReference type="ARBA" id="ARBA00023136"/>
    </source>
</evidence>
<organism evidence="11">
    <name type="scientific">Campylobacter fetus</name>
    <dbReference type="NCBI Taxonomy" id="196"/>
    <lineage>
        <taxon>Bacteria</taxon>
        <taxon>Pseudomonadati</taxon>
        <taxon>Campylobacterota</taxon>
        <taxon>Epsilonproteobacteria</taxon>
        <taxon>Campylobacterales</taxon>
        <taxon>Campylobacteraceae</taxon>
        <taxon>Campylobacter</taxon>
    </lineage>
</organism>
<reference evidence="11" key="1">
    <citation type="submission" date="2018-05" db="EMBL/GenBank/DDBJ databases">
        <authorList>
            <consortium name="PulseNet: The National Subtyping Network for Foodborne Disease Surveillance"/>
            <person name="Tarr C.L."/>
            <person name="Trees E."/>
            <person name="Katz L.S."/>
            <person name="Carleton-Romer H.A."/>
            <person name="Stroika S."/>
            <person name="Kucerova Z."/>
            <person name="Roache K.F."/>
            <person name="Sabol A.L."/>
            <person name="Besser J."/>
            <person name="Gerner-Smidt P."/>
        </authorList>
    </citation>
    <scope>NUCLEOTIDE SEQUENCE</scope>
    <source>
        <strain evidence="11">2014D-0197</strain>
        <strain evidence="10 12">PNUSAC001503</strain>
    </source>
</reference>
<keyword evidence="4" id="KW-1003">Cell membrane</keyword>
<dbReference type="InterPro" id="IPR051449">
    <property type="entry name" value="ABC-2_transporter_component"/>
</dbReference>
<protein>
    <submittedName>
        <fullName evidence="11">ABC transporter permease</fullName>
    </submittedName>
</protein>
<dbReference type="EMBL" id="AACCXK010000005">
    <property type="protein sequence ID" value="EAK0452805.1"/>
    <property type="molecule type" value="Genomic_DNA"/>
</dbReference>
<evidence type="ECO:0000313" key="10">
    <source>
        <dbReference type="EMBL" id="EAI8858506.1"/>
    </source>
</evidence>
<dbReference type="Gene3D" id="3.40.1710.10">
    <property type="entry name" value="abc type-2 transporter like domain"/>
    <property type="match status" value="1"/>
</dbReference>
<feature type="transmembrane region" description="Helical" evidence="8">
    <location>
        <begin position="267"/>
        <end position="288"/>
    </location>
</feature>
<keyword evidence="6 8" id="KW-1133">Transmembrane helix</keyword>
<evidence type="ECO:0000256" key="5">
    <source>
        <dbReference type="ARBA" id="ARBA00022692"/>
    </source>
</evidence>
<evidence type="ECO:0000256" key="1">
    <source>
        <dbReference type="ARBA" id="ARBA00004651"/>
    </source>
</evidence>
<feature type="transmembrane region" description="Helical" evidence="8">
    <location>
        <begin position="294"/>
        <end position="315"/>
    </location>
</feature>
<evidence type="ECO:0000256" key="2">
    <source>
        <dbReference type="ARBA" id="ARBA00007783"/>
    </source>
</evidence>
<gene>
    <name evidence="11" type="ORF">AAH17_03940</name>
    <name evidence="10" type="ORF">CX802_01405</name>
</gene>
<keyword evidence="7 8" id="KW-0472">Membrane</keyword>
<keyword evidence="3" id="KW-0813">Transport</keyword>
<dbReference type="GO" id="GO:0140359">
    <property type="term" value="F:ABC-type transporter activity"/>
    <property type="evidence" value="ECO:0007669"/>
    <property type="project" value="InterPro"/>
</dbReference>
<name>A0A5L8QTC1_CAMFE</name>
<evidence type="ECO:0000256" key="8">
    <source>
        <dbReference type="SAM" id="Phobius"/>
    </source>
</evidence>
<feature type="transmembrane region" description="Helical" evidence="8">
    <location>
        <begin position="21"/>
        <end position="41"/>
    </location>
</feature>
<feature type="domain" description="ABC transmembrane type-2" evidence="9">
    <location>
        <begin position="122"/>
        <end position="349"/>
    </location>
</feature>
<dbReference type="Proteomes" id="UP000535509">
    <property type="component" value="Unassembled WGS sequence"/>
</dbReference>
<dbReference type="InterPro" id="IPR047817">
    <property type="entry name" value="ABC2_TM_bact-type"/>
</dbReference>
<feature type="transmembrane region" description="Helical" evidence="8">
    <location>
        <begin position="155"/>
        <end position="177"/>
    </location>
</feature>
<sequence length="352" mass="39715">MRLLALIKKEILAIKNDKKSMIVVMVPPLMQILIFAFSVTLEVRNLNLAVLNLDSSKQSREIIQKLESAKFVKNIVMVKSLNEAKELLTGQEVFAFLMIPKDFVIRGESLGLVLDGRHSNSAQIVNGYIEQTMISNLSDIQISVRNFYNPNLENFWWIVPNLYGSIVMVMAIVLTSLSISREREIGTFDQIIVSPLKPFEILIGKLLPALILSLLLSTIVIFIIRFFFKVPIIGSLWLLYLGSTIFIFSVCGIGLFISALCKTQQQAILGSFVFLLPSFMLSGFVTPVENMPDWLAPISNLLPLTYYVVFTKAVFLKDISFIDSLKYILPMFIIGIVSLCITLIFFKKNVLK</sequence>
<keyword evidence="5 8" id="KW-0812">Transmembrane</keyword>
<dbReference type="PANTHER" id="PTHR30294">
    <property type="entry name" value="MEMBRANE COMPONENT OF ABC TRANSPORTER YHHJ-RELATED"/>
    <property type="match status" value="1"/>
</dbReference>
<proteinExistence type="inferred from homology"/>
<dbReference type="GeneID" id="61064106"/>
<dbReference type="GO" id="GO:0005886">
    <property type="term" value="C:plasma membrane"/>
    <property type="evidence" value="ECO:0007669"/>
    <property type="project" value="UniProtKB-SubCell"/>
</dbReference>
<feature type="transmembrane region" description="Helical" evidence="8">
    <location>
        <begin position="327"/>
        <end position="346"/>
    </location>
</feature>
<dbReference type="InterPro" id="IPR013525">
    <property type="entry name" value="ABC2_TM"/>
</dbReference>
<comment type="caution">
    <text evidence="11">The sequence shown here is derived from an EMBL/GenBank/DDBJ whole genome shotgun (WGS) entry which is preliminary data.</text>
</comment>
<comment type="subcellular location">
    <subcellularLocation>
        <location evidence="1">Cell membrane</location>
        <topology evidence="1">Multi-pass membrane protein</topology>
    </subcellularLocation>
</comment>
<feature type="transmembrane region" description="Helical" evidence="8">
    <location>
        <begin position="234"/>
        <end position="260"/>
    </location>
</feature>
<evidence type="ECO:0000256" key="4">
    <source>
        <dbReference type="ARBA" id="ARBA00022475"/>
    </source>
</evidence>
<dbReference type="Pfam" id="PF12698">
    <property type="entry name" value="ABC2_membrane_3"/>
    <property type="match status" value="1"/>
</dbReference>
<evidence type="ECO:0000256" key="3">
    <source>
        <dbReference type="ARBA" id="ARBA00022448"/>
    </source>
</evidence>